<protein>
    <recommendedName>
        <fullName evidence="4">DDE-1 domain-containing protein</fullName>
    </recommendedName>
</protein>
<dbReference type="Proteomes" id="UP000030764">
    <property type="component" value="Unassembled WGS sequence"/>
</dbReference>
<accession>A0A085M825</accession>
<feature type="region of interest" description="Disordered" evidence="1">
    <location>
        <begin position="101"/>
        <end position="127"/>
    </location>
</feature>
<feature type="compositionally biased region" description="Polar residues" evidence="1">
    <location>
        <begin position="115"/>
        <end position="127"/>
    </location>
</feature>
<sequence>MLIDTTDGENCETVMEFWKSCNLRMAINNIVEAWNDVSKQYQICGFKGFQPYAQVCEIAESCVQFANRKGFEEVEYQDLEDILNCQPDELTTELQELSLARKAQGREEADDENQETSPRQLTSAVLS</sequence>
<name>A0A085M825_9BILA</name>
<proteinExistence type="predicted"/>
<keyword evidence="3" id="KW-1185">Reference proteome</keyword>
<evidence type="ECO:0000313" key="3">
    <source>
        <dbReference type="Proteomes" id="UP000030764"/>
    </source>
</evidence>
<evidence type="ECO:0008006" key="4">
    <source>
        <dbReference type="Google" id="ProtNLM"/>
    </source>
</evidence>
<organism evidence="2 3">
    <name type="scientific">Trichuris suis</name>
    <name type="common">pig whipworm</name>
    <dbReference type="NCBI Taxonomy" id="68888"/>
    <lineage>
        <taxon>Eukaryota</taxon>
        <taxon>Metazoa</taxon>
        <taxon>Ecdysozoa</taxon>
        <taxon>Nematoda</taxon>
        <taxon>Enoplea</taxon>
        <taxon>Dorylaimia</taxon>
        <taxon>Trichinellida</taxon>
        <taxon>Trichuridae</taxon>
        <taxon>Trichuris</taxon>
    </lineage>
</organism>
<dbReference type="EMBL" id="KL363218">
    <property type="protein sequence ID" value="KFD53371.1"/>
    <property type="molecule type" value="Genomic_DNA"/>
</dbReference>
<dbReference type="AlphaFoldDB" id="A0A085M825"/>
<evidence type="ECO:0000313" key="2">
    <source>
        <dbReference type="EMBL" id="KFD53371.1"/>
    </source>
</evidence>
<reference evidence="2 3" key="1">
    <citation type="journal article" date="2014" name="Nat. Genet.">
        <title>Genome and transcriptome of the porcine whipworm Trichuris suis.</title>
        <authorList>
            <person name="Jex A.R."/>
            <person name="Nejsum P."/>
            <person name="Schwarz E.M."/>
            <person name="Hu L."/>
            <person name="Young N.D."/>
            <person name="Hall R.S."/>
            <person name="Korhonen P.K."/>
            <person name="Liao S."/>
            <person name="Thamsborg S."/>
            <person name="Xia J."/>
            <person name="Xu P."/>
            <person name="Wang S."/>
            <person name="Scheerlinck J.P."/>
            <person name="Hofmann A."/>
            <person name="Sternberg P.W."/>
            <person name="Wang J."/>
            <person name="Gasser R.B."/>
        </authorList>
    </citation>
    <scope>NUCLEOTIDE SEQUENCE [LARGE SCALE GENOMIC DNA]</scope>
    <source>
        <strain evidence="2">DCEP-RM93M</strain>
    </source>
</reference>
<evidence type="ECO:0000256" key="1">
    <source>
        <dbReference type="SAM" id="MobiDB-lite"/>
    </source>
</evidence>
<gene>
    <name evidence="2" type="ORF">M513_05852</name>
</gene>